<protein>
    <submittedName>
        <fullName evidence="1">Uncharacterized protein</fullName>
    </submittedName>
</protein>
<proteinExistence type="predicted"/>
<evidence type="ECO:0000313" key="1">
    <source>
        <dbReference type="EMBL" id="ACL43655.1"/>
    </source>
</evidence>
<dbReference type="EMBL" id="CP001344">
    <property type="protein sequence ID" value="ACL43655.1"/>
    <property type="molecule type" value="Genomic_DNA"/>
</dbReference>
<dbReference type="AlphaFoldDB" id="B8HMP0"/>
<sequence length="219" mass="24266">MPSSTLTQINPEVLRAIFLVSLYEPESTISLSLQPQNLSLKASRQGGVLKVMLVLPDASPQQEVINLVQRVWMSLPTDSVQTLQVCGQQLGQDFIDWVQEIPVEKLRNSTPSHDNSAQPGLVEQVIARNQQQVSSTASSLTGLSLVVEPMVSTLPDIPDEKINGEAQKRAKACPRCGQPLRRTHRKPLDRLVDRLTPVGRYACRDRRCGWEGVLPRSAK</sequence>
<dbReference type="KEGG" id="cyn:Cyan7425_1277"/>
<name>B8HMP0_CYAP4</name>
<organism evidence="1">
    <name type="scientific">Cyanothece sp. (strain PCC 7425 / ATCC 29141)</name>
    <dbReference type="NCBI Taxonomy" id="395961"/>
    <lineage>
        <taxon>Bacteria</taxon>
        <taxon>Bacillati</taxon>
        <taxon>Cyanobacteriota</taxon>
        <taxon>Cyanophyceae</taxon>
        <taxon>Gomontiellales</taxon>
        <taxon>Cyanothecaceae</taxon>
        <taxon>Cyanothece</taxon>
    </lineage>
</organism>
<gene>
    <name evidence="1" type="ordered locus">Cyan7425_1277</name>
</gene>
<accession>B8HMP0</accession>
<dbReference type="OrthoDB" id="9157608at2"/>
<dbReference type="HOGENOM" id="CLU_1259690_0_0_3"/>
<reference evidence="1" key="1">
    <citation type="submission" date="2009-01" db="EMBL/GenBank/DDBJ databases">
        <title>Complete sequence of chromosome Cyanothece sp. PCC 7425.</title>
        <authorList>
            <consortium name="US DOE Joint Genome Institute"/>
            <person name="Lucas S."/>
            <person name="Copeland A."/>
            <person name="Lapidus A."/>
            <person name="Glavina del Rio T."/>
            <person name="Dalin E."/>
            <person name="Tice H."/>
            <person name="Bruce D."/>
            <person name="Goodwin L."/>
            <person name="Pitluck S."/>
            <person name="Sims D."/>
            <person name="Meineke L."/>
            <person name="Brettin T."/>
            <person name="Detter J.C."/>
            <person name="Han C."/>
            <person name="Larimer F."/>
            <person name="Land M."/>
            <person name="Hauser L."/>
            <person name="Kyrpides N."/>
            <person name="Ovchinnikova G."/>
            <person name="Liberton M."/>
            <person name="Stoeckel J."/>
            <person name="Banerjee A."/>
            <person name="Singh A."/>
            <person name="Page L."/>
            <person name="Sato H."/>
            <person name="Zhao L."/>
            <person name="Sherman L."/>
            <person name="Pakrasi H."/>
            <person name="Richardson P."/>
        </authorList>
    </citation>
    <scope>NUCLEOTIDE SEQUENCE</scope>
    <source>
        <strain evidence="1">PCC 7425</strain>
    </source>
</reference>